<reference evidence="18" key="1">
    <citation type="submission" date="2019-03" db="EMBL/GenBank/DDBJ databases">
        <authorList>
            <person name="Danneels B."/>
        </authorList>
    </citation>
    <scope>NUCLEOTIDE SEQUENCE</scope>
</reference>
<feature type="transmembrane region" description="Helical" evidence="12">
    <location>
        <begin position="229"/>
        <end position="247"/>
    </location>
</feature>
<dbReference type="EMBL" id="CAADII010000055">
    <property type="protein sequence ID" value="VFR56215.1"/>
    <property type="molecule type" value="Genomic_DNA"/>
</dbReference>
<dbReference type="InterPro" id="IPR003660">
    <property type="entry name" value="HAMP_dom"/>
</dbReference>
<dbReference type="InterPro" id="IPR035440">
    <property type="entry name" value="4HB_MCP_dom_sf"/>
</dbReference>
<dbReference type="FunFam" id="1.10.287.950:FF:000001">
    <property type="entry name" value="Methyl-accepting chemotaxis sensory transducer"/>
    <property type="match status" value="1"/>
</dbReference>
<dbReference type="CDD" id="cd11386">
    <property type="entry name" value="MCP_signal"/>
    <property type="match status" value="1"/>
</dbReference>
<keyword evidence="4" id="KW-0145">Chemotaxis</keyword>
<evidence type="ECO:0000256" key="9">
    <source>
        <dbReference type="ARBA" id="ARBA00029447"/>
    </source>
</evidence>
<sequence>MDTPGPVLKNRAIRTRTTTTIVFHDPAPETMAAKTPLLAFFRNVSIRRMTLLAMIAISLLTAGLSTLNYYAQQRTSIAFDASQSLRYESATLSKANDHITRARLHLNSQQEFLAASDTARADEEAGQVEMAFALAQEYFTVFKALSSSHDAGPVAAELDRAFQAMLNQGVAPLRARLAARDLAGYHQHNMGPVVELGAALSASVNAYDAYADVYAVQLSAEASRIRDNTIQAGFVMLALCLIFLVMADRYVVQYIRTPLETVRAHFQRIAGGDLTTRIDLFGRNCVGQLLPYLRDMQASLARTVGIVRQGVDEIHTSAREIADGNNDLSSRTEQQAASLQETAASMEELAATVKQNADNARQASALADTASDVARRGGGAMEQAVATMHDISTGSHRIGEIVGVIDSIAFQTNILALNAAVEAARAGEQGKGFAVVASEVRSLAQRSAGAAREIKDLIGSSLETVSAGARQVEEAGRTMEELVASVGRVTAIIGEIATASGEQSAGIDQVSGAVTQMDSVTQQNAALVEQASAAAASLETQAEQLQHAVAVFRIGQRDVIDAPQAPAGTLPGASRNEGASRGEPNPLARRPLPQLV</sequence>
<evidence type="ECO:0000313" key="18">
    <source>
        <dbReference type="EMBL" id="VFS21438.1"/>
    </source>
</evidence>
<dbReference type="PROSITE" id="PS50111">
    <property type="entry name" value="CHEMOTAXIS_TRANSDUC_2"/>
    <property type="match status" value="1"/>
</dbReference>
<dbReference type="EMBL" id="CAADIP010000007">
    <property type="protein sequence ID" value="VFR82642.1"/>
    <property type="molecule type" value="Genomic_DNA"/>
</dbReference>
<evidence type="ECO:0000256" key="12">
    <source>
        <dbReference type="SAM" id="Phobius"/>
    </source>
</evidence>
<feature type="region of interest" description="Disordered" evidence="11">
    <location>
        <begin position="562"/>
        <end position="596"/>
    </location>
</feature>
<protein>
    <submittedName>
        <fullName evidence="18">Methyl-accepting chemotaxis protein I (Serine chemoreceptor protein)</fullName>
    </submittedName>
</protein>
<keyword evidence="18" id="KW-0675">Receptor</keyword>
<dbReference type="InterPro" id="IPR051310">
    <property type="entry name" value="MCP_chemotaxis"/>
</dbReference>
<comment type="similarity">
    <text evidence="9">Belongs to the methyl-accepting chemotaxis (MCP) protein family.</text>
</comment>
<keyword evidence="6 12" id="KW-0812">Transmembrane</keyword>
<feature type="coiled-coil region" evidence="10">
    <location>
        <begin position="329"/>
        <end position="363"/>
    </location>
</feature>
<keyword evidence="2" id="KW-1003">Cell membrane</keyword>
<dbReference type="InterPro" id="IPR004090">
    <property type="entry name" value="Chemotax_Me-accpt_rcpt"/>
</dbReference>
<evidence type="ECO:0000256" key="4">
    <source>
        <dbReference type="ARBA" id="ARBA00022500"/>
    </source>
</evidence>
<keyword evidence="10" id="KW-0175">Coiled coil</keyword>
<dbReference type="SMART" id="SM00283">
    <property type="entry name" value="MA"/>
    <property type="match status" value="1"/>
</dbReference>
<dbReference type="GO" id="GO:0007165">
    <property type="term" value="P:signal transduction"/>
    <property type="evidence" value="ECO:0007669"/>
    <property type="project" value="InterPro"/>
</dbReference>
<dbReference type="Gene3D" id="1.20.120.30">
    <property type="entry name" value="Aspartate receptor, ligand-binding domain"/>
    <property type="match status" value="1"/>
</dbReference>
<comment type="subcellular location">
    <subcellularLocation>
        <location evidence="1">Cell inner membrane</location>
        <topology evidence="1">Multi-pass membrane protein</topology>
    </subcellularLocation>
</comment>
<keyword evidence="5" id="KW-0997">Cell inner membrane</keyword>
<evidence type="ECO:0000256" key="6">
    <source>
        <dbReference type="ARBA" id="ARBA00022692"/>
    </source>
</evidence>
<dbReference type="SMART" id="SM00304">
    <property type="entry name" value="HAMP"/>
    <property type="match status" value="1"/>
</dbReference>
<dbReference type="PANTHER" id="PTHR43531:SF14">
    <property type="entry name" value="METHYL-ACCEPTING CHEMOTAXIS PROTEIN I-RELATED"/>
    <property type="match status" value="1"/>
</dbReference>
<dbReference type="GO" id="GO:0004888">
    <property type="term" value="F:transmembrane signaling receptor activity"/>
    <property type="evidence" value="ECO:0007669"/>
    <property type="project" value="InterPro"/>
</dbReference>
<evidence type="ECO:0000259" key="13">
    <source>
        <dbReference type="PROSITE" id="PS50111"/>
    </source>
</evidence>
<dbReference type="Pfam" id="PF02203">
    <property type="entry name" value="TarH"/>
    <property type="match status" value="1"/>
</dbReference>
<feature type="domain" description="Methyl-accepting transducer" evidence="13">
    <location>
        <begin position="310"/>
        <end position="539"/>
    </location>
</feature>
<evidence type="ECO:0000313" key="15">
    <source>
        <dbReference type="EMBL" id="VFR56215.1"/>
    </source>
</evidence>
<evidence type="ECO:0000259" key="14">
    <source>
        <dbReference type="PROSITE" id="PS50885"/>
    </source>
</evidence>
<dbReference type="AlphaFoldDB" id="A0A484XBM0"/>
<dbReference type="GO" id="GO:0006935">
    <property type="term" value="P:chemotaxis"/>
    <property type="evidence" value="ECO:0007669"/>
    <property type="project" value="UniProtKB-KW"/>
</dbReference>
<feature type="transmembrane region" description="Helical" evidence="12">
    <location>
        <begin position="51"/>
        <end position="71"/>
    </location>
</feature>
<evidence type="ECO:0000256" key="10">
    <source>
        <dbReference type="SAM" id="Coils"/>
    </source>
</evidence>
<keyword evidence="7 12" id="KW-1133">Transmembrane helix</keyword>
<name>A0A484XBM0_9ZZZZ</name>
<dbReference type="PANTHER" id="PTHR43531">
    <property type="entry name" value="PROTEIN ICFG"/>
    <property type="match status" value="1"/>
</dbReference>
<dbReference type="SUPFAM" id="SSF47170">
    <property type="entry name" value="Aspartate receptor, ligand-binding domain"/>
    <property type="match status" value="1"/>
</dbReference>
<keyword evidence="3" id="KW-0488">Methylation</keyword>
<evidence type="ECO:0000256" key="8">
    <source>
        <dbReference type="ARBA" id="ARBA00023136"/>
    </source>
</evidence>
<proteinExistence type="inferred from homology"/>
<dbReference type="InterPro" id="IPR004089">
    <property type="entry name" value="MCPsignal_dom"/>
</dbReference>
<evidence type="ECO:0000256" key="3">
    <source>
        <dbReference type="ARBA" id="ARBA00022481"/>
    </source>
</evidence>
<dbReference type="CDD" id="cd06225">
    <property type="entry name" value="HAMP"/>
    <property type="match status" value="1"/>
</dbReference>
<dbReference type="GO" id="GO:0005886">
    <property type="term" value="C:plasma membrane"/>
    <property type="evidence" value="ECO:0007669"/>
    <property type="project" value="UniProtKB-SubCell"/>
</dbReference>
<evidence type="ECO:0000256" key="1">
    <source>
        <dbReference type="ARBA" id="ARBA00004429"/>
    </source>
</evidence>
<evidence type="ECO:0000256" key="7">
    <source>
        <dbReference type="ARBA" id="ARBA00022989"/>
    </source>
</evidence>
<dbReference type="SUPFAM" id="SSF58104">
    <property type="entry name" value="Methyl-accepting chemotaxis protein (MCP) signaling domain"/>
    <property type="match status" value="1"/>
</dbReference>
<gene>
    <name evidence="15" type="ORF">BRI6_3267</name>
    <name evidence="17" type="ORF">BRI9_3328</name>
    <name evidence="16" type="ORF">IVO3_3323</name>
    <name evidence="18" type="ORF">RAN7_3297</name>
</gene>
<evidence type="ECO:0000256" key="11">
    <source>
        <dbReference type="SAM" id="MobiDB-lite"/>
    </source>
</evidence>
<dbReference type="EMBL" id="CAADIZ010000007">
    <property type="protein sequence ID" value="VFS21438.1"/>
    <property type="molecule type" value="Genomic_DNA"/>
</dbReference>
<dbReference type="InterPro" id="IPR003122">
    <property type="entry name" value="Tar_rcpt_lig-bd"/>
</dbReference>
<keyword evidence="8 12" id="KW-0472">Membrane</keyword>
<organism evidence="18">
    <name type="scientific">plant metagenome</name>
    <dbReference type="NCBI Taxonomy" id="1297885"/>
    <lineage>
        <taxon>unclassified sequences</taxon>
        <taxon>metagenomes</taxon>
        <taxon>organismal metagenomes</taxon>
    </lineage>
</organism>
<evidence type="ECO:0000256" key="5">
    <source>
        <dbReference type="ARBA" id="ARBA00022519"/>
    </source>
</evidence>
<evidence type="ECO:0000256" key="2">
    <source>
        <dbReference type="ARBA" id="ARBA00022475"/>
    </source>
</evidence>
<feature type="domain" description="HAMP" evidence="14">
    <location>
        <begin position="253"/>
        <end position="305"/>
    </location>
</feature>
<dbReference type="Pfam" id="PF00672">
    <property type="entry name" value="HAMP"/>
    <property type="match status" value="1"/>
</dbReference>
<accession>A0A484XBM0</accession>
<evidence type="ECO:0000313" key="16">
    <source>
        <dbReference type="EMBL" id="VFR82642.1"/>
    </source>
</evidence>
<dbReference type="Pfam" id="PF00015">
    <property type="entry name" value="MCPsignal"/>
    <property type="match status" value="1"/>
</dbReference>
<evidence type="ECO:0000313" key="17">
    <source>
        <dbReference type="EMBL" id="VFR90264.1"/>
    </source>
</evidence>
<dbReference type="PRINTS" id="PR00260">
    <property type="entry name" value="CHEMTRNSDUCR"/>
</dbReference>
<dbReference type="Gene3D" id="1.10.287.950">
    <property type="entry name" value="Methyl-accepting chemotaxis protein"/>
    <property type="match status" value="1"/>
</dbReference>
<dbReference type="PROSITE" id="PS50885">
    <property type="entry name" value="HAMP"/>
    <property type="match status" value="1"/>
</dbReference>
<dbReference type="EMBL" id="CAADIK010000074">
    <property type="protein sequence ID" value="VFR90264.1"/>
    <property type="molecule type" value="Genomic_DNA"/>
</dbReference>